<dbReference type="InterPro" id="IPR015947">
    <property type="entry name" value="PUA-like_sf"/>
</dbReference>
<proteinExistence type="predicted"/>
<protein>
    <submittedName>
        <fullName evidence="1">ASCH domain protein</fullName>
    </submittedName>
</protein>
<dbReference type="EMBL" id="CP026952">
    <property type="protein sequence ID" value="AWB91158.1"/>
    <property type="molecule type" value="Genomic_DNA"/>
</dbReference>
<organism evidence="1 2">
    <name type="scientific">Aeromicrobium chenweiae</name>
    <dbReference type="NCBI Taxonomy" id="2079793"/>
    <lineage>
        <taxon>Bacteria</taxon>
        <taxon>Bacillati</taxon>
        <taxon>Actinomycetota</taxon>
        <taxon>Actinomycetes</taxon>
        <taxon>Propionibacteriales</taxon>
        <taxon>Nocardioidaceae</taxon>
        <taxon>Aeromicrobium</taxon>
    </lineage>
</organism>
<keyword evidence="2" id="KW-1185">Reference proteome</keyword>
<dbReference type="SUPFAM" id="SSF88697">
    <property type="entry name" value="PUA domain-like"/>
    <property type="match status" value="1"/>
</dbReference>
<reference evidence="2" key="1">
    <citation type="submission" date="2018-01" db="EMBL/GenBank/DDBJ databases">
        <authorList>
            <person name="Li J."/>
        </authorList>
    </citation>
    <scope>NUCLEOTIDE SEQUENCE [LARGE SCALE GENOMIC DNA]</scope>
    <source>
        <strain evidence="2">592</strain>
    </source>
</reference>
<dbReference type="AlphaFoldDB" id="A0A2S0WIJ5"/>
<dbReference type="Gene3D" id="2.30.130.30">
    <property type="entry name" value="Hypothetical protein"/>
    <property type="match status" value="1"/>
</dbReference>
<dbReference type="KEGG" id="aez:C3E78_02375"/>
<dbReference type="Proteomes" id="UP000244384">
    <property type="component" value="Chromosome"/>
</dbReference>
<evidence type="ECO:0000313" key="2">
    <source>
        <dbReference type="Proteomes" id="UP000244384"/>
    </source>
</evidence>
<gene>
    <name evidence="1" type="ORF">C3E78_02375</name>
</gene>
<name>A0A2S0WIJ5_9ACTN</name>
<accession>A0A2S0WIJ5</accession>
<dbReference type="OrthoDB" id="5522492at2"/>
<sequence>MAAHRVGRVALMSIHPQYAAGILDGTKRVEFRKRPIAVDVTHVVVYATAPVSAVVGAFTVVGQHTLPPRMLWQQFKEVAGIGRDDFMAYYSGRRAGTGIAVGGVFHAEAPIGLWEDLGIARPPQSFQYLASDIATQILEALSPGSVRAYA</sequence>
<accession>A0A5F2EQ13</accession>
<evidence type="ECO:0000313" key="1">
    <source>
        <dbReference type="EMBL" id="AWB91158.1"/>
    </source>
</evidence>